<dbReference type="Proteomes" id="UP001224845">
    <property type="component" value="Unassembled WGS sequence"/>
</dbReference>
<evidence type="ECO:0000256" key="1">
    <source>
        <dbReference type="SAM" id="Phobius"/>
    </source>
</evidence>
<evidence type="ECO:0000313" key="2">
    <source>
        <dbReference type="EMBL" id="MDP9969541.1"/>
    </source>
</evidence>
<comment type="caution">
    <text evidence="2">The sequence shown here is derived from an EMBL/GenBank/DDBJ whole genome shotgun (WGS) entry which is preliminary data.</text>
</comment>
<reference evidence="2" key="1">
    <citation type="submission" date="2023-07" db="EMBL/GenBank/DDBJ databases">
        <title>Sorghum-associated microbial communities from plants grown in Nebraska, USA.</title>
        <authorList>
            <person name="Schachtman D."/>
        </authorList>
    </citation>
    <scope>NUCLEOTIDE SEQUENCE</scope>
    <source>
        <strain evidence="2">DS3315</strain>
    </source>
</reference>
<protein>
    <recommendedName>
        <fullName evidence="4">Oligosaccharide repeat unit polymerase</fullName>
    </recommendedName>
</protein>
<name>A0AAW8E8G9_VARPD</name>
<feature type="transmembrane region" description="Helical" evidence="1">
    <location>
        <begin position="172"/>
        <end position="192"/>
    </location>
</feature>
<feature type="transmembrane region" description="Helical" evidence="1">
    <location>
        <begin position="247"/>
        <end position="265"/>
    </location>
</feature>
<feature type="transmembrane region" description="Helical" evidence="1">
    <location>
        <begin position="42"/>
        <end position="61"/>
    </location>
</feature>
<accession>A0AAW8E8G9</accession>
<feature type="transmembrane region" description="Helical" evidence="1">
    <location>
        <begin position="383"/>
        <end position="401"/>
    </location>
</feature>
<keyword evidence="1" id="KW-0812">Transmembrane</keyword>
<dbReference type="AlphaFoldDB" id="A0AAW8E8G9"/>
<feature type="transmembrane region" description="Helical" evidence="1">
    <location>
        <begin position="199"/>
        <end position="217"/>
    </location>
</feature>
<feature type="transmembrane region" description="Helical" evidence="1">
    <location>
        <begin position="407"/>
        <end position="426"/>
    </location>
</feature>
<evidence type="ECO:0000313" key="3">
    <source>
        <dbReference type="Proteomes" id="UP001224845"/>
    </source>
</evidence>
<dbReference type="RefSeq" id="WP_307592361.1">
    <property type="nucleotide sequence ID" value="NZ_CAXUQE020000001.1"/>
</dbReference>
<evidence type="ECO:0008006" key="4">
    <source>
        <dbReference type="Google" id="ProtNLM"/>
    </source>
</evidence>
<organism evidence="2 3">
    <name type="scientific">Variovorax paradoxus</name>
    <dbReference type="NCBI Taxonomy" id="34073"/>
    <lineage>
        <taxon>Bacteria</taxon>
        <taxon>Pseudomonadati</taxon>
        <taxon>Pseudomonadota</taxon>
        <taxon>Betaproteobacteria</taxon>
        <taxon>Burkholderiales</taxon>
        <taxon>Comamonadaceae</taxon>
        <taxon>Variovorax</taxon>
    </lineage>
</organism>
<proteinExistence type="predicted"/>
<feature type="transmembrane region" description="Helical" evidence="1">
    <location>
        <begin position="223"/>
        <end position="240"/>
    </location>
</feature>
<keyword evidence="1" id="KW-1133">Transmembrane helix</keyword>
<dbReference type="EMBL" id="JAUSRV010000002">
    <property type="protein sequence ID" value="MDP9969541.1"/>
    <property type="molecule type" value="Genomic_DNA"/>
</dbReference>
<keyword evidence="1" id="KW-0472">Membrane</keyword>
<feature type="transmembrane region" description="Helical" evidence="1">
    <location>
        <begin position="73"/>
        <end position="96"/>
    </location>
</feature>
<feature type="transmembrane region" description="Helical" evidence="1">
    <location>
        <begin position="351"/>
        <end position="371"/>
    </location>
</feature>
<sequence>MRALSFWSGIAIAFLCGLLEPAWGYAAVCALSLVQLSMLRTPGASVFLLIHYATILTYFSVAPAMQIAADVSFWDTGVIGPVAHMQALTLLLLYMAGVEAARLGLPDATAPAPAPARARAAAPELPVAGVAHPALLLLSGAVSAFGSLFIRPDLNFIARGMPGTEENLPVDYIVYSTLPKLIVLVCFVALAIHAMRRGTLWAWCAAGLSLAMAAFAANPVNTARQVLLIGLLPLFIHLFGRGRRWMLALLIFGAIAGLGPVLNLVSRGSFWGETLATFPFSPDFDAMYVVAGILERASEPELGWGRYLLSAFSFILPRDLKLFPDFDPLGWPAILGNFSQSNLSLPPFTTAYFDFGLAGPVMFGLAISAGFRVLDRMVDPRAALSGSYLCALVLLAAYVPFLRGPILGWGPFAASGLIAALLAGLLSSRFRPVRRAARYAARAA</sequence>
<gene>
    <name evidence="2" type="ORF">J2W39_000769</name>
</gene>